<dbReference type="EMBL" id="FOUE01000002">
    <property type="protein sequence ID" value="SFM13187.1"/>
    <property type="molecule type" value="Genomic_DNA"/>
</dbReference>
<dbReference type="STRING" id="488535.SAMN04487963_1293"/>
<dbReference type="SUPFAM" id="SSF111369">
    <property type="entry name" value="HlyD-like secretion proteins"/>
    <property type="match status" value="1"/>
</dbReference>
<accession>A0A1I4NCZ2</accession>
<dbReference type="GO" id="GO:1990281">
    <property type="term" value="C:efflux pump complex"/>
    <property type="evidence" value="ECO:0007669"/>
    <property type="project" value="TreeGrafter"/>
</dbReference>
<dbReference type="PANTHER" id="PTHR30469:SF20">
    <property type="entry name" value="EFFLUX RND TRANSPORTER PERIPLASMIC ADAPTOR SUBUNIT"/>
    <property type="match status" value="1"/>
</dbReference>
<dbReference type="InterPro" id="IPR058624">
    <property type="entry name" value="MdtA-like_HH"/>
</dbReference>
<feature type="chain" id="PRO_5011676341" evidence="5">
    <location>
        <begin position="22"/>
        <end position="356"/>
    </location>
</feature>
<protein>
    <submittedName>
        <fullName evidence="9">RND family efflux transporter, MFP subunit</fullName>
    </submittedName>
</protein>
<dbReference type="NCBIfam" id="TIGR01730">
    <property type="entry name" value="RND_mfp"/>
    <property type="match status" value="1"/>
</dbReference>
<dbReference type="Pfam" id="PF25876">
    <property type="entry name" value="HH_MFP_RND"/>
    <property type="match status" value="1"/>
</dbReference>
<dbReference type="InterPro" id="IPR058625">
    <property type="entry name" value="MdtA-like_BSH"/>
</dbReference>
<comment type="similarity">
    <text evidence="2">Belongs to the membrane fusion protein (MFP) (TC 8.A.1) family.</text>
</comment>
<evidence type="ECO:0000256" key="5">
    <source>
        <dbReference type="SAM" id="SignalP"/>
    </source>
</evidence>
<dbReference type="Gene3D" id="2.40.30.170">
    <property type="match status" value="1"/>
</dbReference>
<evidence type="ECO:0000313" key="9">
    <source>
        <dbReference type="EMBL" id="SFM13187.1"/>
    </source>
</evidence>
<dbReference type="Pfam" id="PF25967">
    <property type="entry name" value="RND-MFP_C"/>
    <property type="match status" value="1"/>
</dbReference>
<feature type="domain" description="Multidrug resistance protein MdtA-like alpha-helical hairpin" evidence="6">
    <location>
        <begin position="96"/>
        <end position="154"/>
    </location>
</feature>
<dbReference type="Proteomes" id="UP000198519">
    <property type="component" value="Unassembled WGS sequence"/>
</dbReference>
<dbReference type="AlphaFoldDB" id="A0A1I4NCZ2"/>
<dbReference type="Gene3D" id="2.40.420.20">
    <property type="match status" value="1"/>
</dbReference>
<evidence type="ECO:0000259" key="6">
    <source>
        <dbReference type="Pfam" id="PF25876"/>
    </source>
</evidence>
<evidence type="ECO:0000256" key="4">
    <source>
        <dbReference type="ARBA" id="ARBA00023054"/>
    </source>
</evidence>
<dbReference type="PANTHER" id="PTHR30469">
    <property type="entry name" value="MULTIDRUG RESISTANCE PROTEIN MDTA"/>
    <property type="match status" value="1"/>
</dbReference>
<sequence length="356" mass="38391">MRNKRWMAVYALAATLISACGEPPQAPATTVVQPVKVMTVGGDDALLSREFPGTVRAAQRVTMAFQVPGRLVEFPVKEGQQVTQGEELGLLDDSDFRSNLDAALADLSRTEANFNRAKELIEKNYVSQAEYDTIEANYNIAVSNVSKARKALNDTRLVAPFDGVVARTFVQNFEEVQVKEPVLSLQNNDDLEVVVSVPESLVVRRAENAQALIEGTFEGIPGRTFPLTIKEFATVASEDTQTFEYVLSIEETAGYNLLPGMTATVKARQSTSDGESQGPVVIPMSALSSSLDNEPGVWLVDSDNRVSRQAVTTGEFVGGSNITVLSGLTPGDVVVIAGASRMSEGLEVNPIDKVEF</sequence>
<evidence type="ECO:0000259" key="7">
    <source>
        <dbReference type="Pfam" id="PF25917"/>
    </source>
</evidence>
<keyword evidence="10" id="KW-1185">Reference proteome</keyword>
<name>A0A1I4NCZ2_9GAMM</name>
<gene>
    <name evidence="9" type="ORF">SAMN04487963_1293</name>
</gene>
<dbReference type="RefSeq" id="WP_092021111.1">
    <property type="nucleotide sequence ID" value="NZ_FOUE01000002.1"/>
</dbReference>
<dbReference type="OrthoDB" id="2110899at2"/>
<feature type="domain" description="Multidrug resistance protein MdtA-like C-terminal permuted SH3" evidence="8">
    <location>
        <begin position="280"/>
        <end position="340"/>
    </location>
</feature>
<evidence type="ECO:0000313" key="10">
    <source>
        <dbReference type="Proteomes" id="UP000198519"/>
    </source>
</evidence>
<dbReference type="GO" id="GO:0015562">
    <property type="term" value="F:efflux transmembrane transporter activity"/>
    <property type="evidence" value="ECO:0007669"/>
    <property type="project" value="TreeGrafter"/>
</dbReference>
<dbReference type="Pfam" id="PF25917">
    <property type="entry name" value="BSH_RND"/>
    <property type="match status" value="1"/>
</dbReference>
<dbReference type="InterPro" id="IPR058627">
    <property type="entry name" value="MdtA-like_C"/>
</dbReference>
<evidence type="ECO:0000259" key="8">
    <source>
        <dbReference type="Pfam" id="PF25967"/>
    </source>
</evidence>
<evidence type="ECO:0000256" key="3">
    <source>
        <dbReference type="ARBA" id="ARBA00022448"/>
    </source>
</evidence>
<reference evidence="10" key="1">
    <citation type="submission" date="2016-10" db="EMBL/GenBank/DDBJ databases">
        <authorList>
            <person name="Varghese N."/>
            <person name="Submissions S."/>
        </authorList>
    </citation>
    <scope>NUCLEOTIDE SEQUENCE [LARGE SCALE GENOMIC DNA]</scope>
    <source>
        <strain evidence="10">CGMCC 1.7061</strain>
    </source>
</reference>
<dbReference type="PROSITE" id="PS51257">
    <property type="entry name" value="PROKAR_LIPOPROTEIN"/>
    <property type="match status" value="1"/>
</dbReference>
<comment type="subcellular location">
    <subcellularLocation>
        <location evidence="1">Cell envelope</location>
    </subcellularLocation>
</comment>
<keyword evidence="3" id="KW-0813">Transport</keyword>
<evidence type="ECO:0000256" key="2">
    <source>
        <dbReference type="ARBA" id="ARBA00009477"/>
    </source>
</evidence>
<keyword evidence="4" id="KW-0175">Coiled coil</keyword>
<evidence type="ECO:0000256" key="1">
    <source>
        <dbReference type="ARBA" id="ARBA00004196"/>
    </source>
</evidence>
<keyword evidence="5" id="KW-0732">Signal</keyword>
<dbReference type="Gene3D" id="2.40.50.100">
    <property type="match status" value="1"/>
</dbReference>
<proteinExistence type="inferred from homology"/>
<dbReference type="InterPro" id="IPR006143">
    <property type="entry name" value="RND_pump_MFP"/>
</dbReference>
<feature type="domain" description="Multidrug resistance protein MdtA-like barrel-sandwich hybrid" evidence="7">
    <location>
        <begin position="61"/>
        <end position="171"/>
    </location>
</feature>
<feature type="signal peptide" evidence="5">
    <location>
        <begin position="1"/>
        <end position="21"/>
    </location>
</feature>
<organism evidence="9 10">
    <name type="scientific">Marinobacter zhejiangensis</name>
    <dbReference type="NCBI Taxonomy" id="488535"/>
    <lineage>
        <taxon>Bacteria</taxon>
        <taxon>Pseudomonadati</taxon>
        <taxon>Pseudomonadota</taxon>
        <taxon>Gammaproteobacteria</taxon>
        <taxon>Pseudomonadales</taxon>
        <taxon>Marinobacteraceae</taxon>
        <taxon>Marinobacter</taxon>
    </lineage>
</organism>
<dbReference type="Gene3D" id="1.10.287.470">
    <property type="entry name" value="Helix hairpin bin"/>
    <property type="match status" value="1"/>
</dbReference>